<evidence type="ECO:0000313" key="2">
    <source>
        <dbReference type="Proteomes" id="UP000037109"/>
    </source>
</evidence>
<dbReference type="AlphaFoldDB" id="A0A0M0G9F0"/>
<gene>
    <name evidence="1" type="ORF">AF332_05925</name>
</gene>
<organism evidence="1 2">
    <name type="scientific">Sporosarcina globispora</name>
    <name type="common">Bacillus globisporus</name>
    <dbReference type="NCBI Taxonomy" id="1459"/>
    <lineage>
        <taxon>Bacteria</taxon>
        <taxon>Bacillati</taxon>
        <taxon>Bacillota</taxon>
        <taxon>Bacilli</taxon>
        <taxon>Bacillales</taxon>
        <taxon>Caryophanaceae</taxon>
        <taxon>Sporosarcina</taxon>
    </lineage>
</organism>
<keyword evidence="2" id="KW-1185">Reference proteome</keyword>
<protein>
    <submittedName>
        <fullName evidence="1">Uncharacterized protein</fullName>
    </submittedName>
</protein>
<evidence type="ECO:0000313" key="1">
    <source>
        <dbReference type="EMBL" id="KON86403.1"/>
    </source>
</evidence>
<comment type="caution">
    <text evidence="1">The sequence shown here is derived from an EMBL/GenBank/DDBJ whole genome shotgun (WGS) entry which is preliminary data.</text>
</comment>
<name>A0A0M0G9F0_SPOGL</name>
<sequence length="82" mass="9329">MSVVPGCVRPALCTITLIMYENSPSAQIPPLQFQEVMRGSAPRWPLFPSSVSHNKQLRLHYIIHKYYPLSPLGKTANYLNFL</sequence>
<proteinExistence type="predicted"/>
<dbReference type="PATRIC" id="fig|1459.3.peg.1247"/>
<reference evidence="2" key="1">
    <citation type="submission" date="2015-07" db="EMBL/GenBank/DDBJ databases">
        <title>Fjat-10036 dsm4.</title>
        <authorList>
            <person name="Liu B."/>
            <person name="Wang J."/>
            <person name="Zhu Y."/>
            <person name="Liu G."/>
            <person name="Chen Q."/>
            <person name="Chen Z."/>
            <person name="Lan J."/>
            <person name="Che J."/>
            <person name="Ge C."/>
            <person name="Shi H."/>
            <person name="Pan Z."/>
            <person name="Liu X."/>
        </authorList>
    </citation>
    <scope>NUCLEOTIDE SEQUENCE [LARGE SCALE GENOMIC DNA]</scope>
    <source>
        <strain evidence="2">DSM 4</strain>
    </source>
</reference>
<accession>A0A0M0G9F0</accession>
<dbReference type="Proteomes" id="UP000037109">
    <property type="component" value="Unassembled WGS sequence"/>
</dbReference>
<dbReference type="EMBL" id="LGUF01000007">
    <property type="protein sequence ID" value="KON86403.1"/>
    <property type="molecule type" value="Genomic_DNA"/>
</dbReference>